<sequence>MATKSSKEEVPDVESTRSQFIAKLANTADAMRKFSTFADTLAQVVAKIPLDDPEIIETLQAVVDATPTVSRKRKLEDTTEEGGKKRKREKKTKDPNAPKAPPSAYIMFQNDVRTRVRSEHPDIAYKELMGLISKQWNALSPEKKQPYFDKVTNAKKNHEVDMAKYIAEHPGPVEEGSVPKKAKKAAEPVEKPVKKLASAKAAKPAAKSVEQAESPESASDESSDISDEDNETANGRQSDDDSEVSASEEEVKKQKEPTPPPPTKRGKKEKVERKK</sequence>
<name>A0A0C3P6M6_PISTI</name>
<dbReference type="GO" id="GO:0005634">
    <property type="term" value="C:nucleus"/>
    <property type="evidence" value="ECO:0007669"/>
    <property type="project" value="UniProtKB-UniRule"/>
</dbReference>
<accession>A0A0C3P6M6</accession>
<dbReference type="EMBL" id="KN831978">
    <property type="protein sequence ID" value="KIO03024.1"/>
    <property type="molecule type" value="Genomic_DNA"/>
</dbReference>
<keyword evidence="7" id="KW-1185">Reference proteome</keyword>
<dbReference type="PROSITE" id="PS50118">
    <property type="entry name" value="HMG_BOX_2"/>
    <property type="match status" value="1"/>
</dbReference>
<dbReference type="OrthoDB" id="1919336at2759"/>
<dbReference type="InterPro" id="IPR009071">
    <property type="entry name" value="HMG_box_dom"/>
</dbReference>
<evidence type="ECO:0000256" key="1">
    <source>
        <dbReference type="ARBA" id="ARBA00023125"/>
    </source>
</evidence>
<dbReference type="SMART" id="SM00398">
    <property type="entry name" value="HMG"/>
    <property type="match status" value="1"/>
</dbReference>
<dbReference type="PANTHER" id="PTHR46040:SF3">
    <property type="entry name" value="HIGH MOBILITY GROUP PROTEIN 2"/>
    <property type="match status" value="1"/>
</dbReference>
<dbReference type="SUPFAM" id="SSF47095">
    <property type="entry name" value="HMG-box"/>
    <property type="match status" value="1"/>
</dbReference>
<feature type="region of interest" description="Disordered" evidence="4">
    <location>
        <begin position="66"/>
        <end position="104"/>
    </location>
</feature>
<dbReference type="Proteomes" id="UP000054217">
    <property type="component" value="Unassembled WGS sequence"/>
</dbReference>
<keyword evidence="2 3" id="KW-0539">Nucleus</keyword>
<dbReference type="Gene3D" id="1.10.30.10">
    <property type="entry name" value="High mobility group box domain"/>
    <property type="match status" value="1"/>
</dbReference>
<reference evidence="6 7" key="1">
    <citation type="submission" date="2014-04" db="EMBL/GenBank/DDBJ databases">
        <authorList>
            <consortium name="DOE Joint Genome Institute"/>
            <person name="Kuo A."/>
            <person name="Kohler A."/>
            <person name="Costa M.D."/>
            <person name="Nagy L.G."/>
            <person name="Floudas D."/>
            <person name="Copeland A."/>
            <person name="Barry K.W."/>
            <person name="Cichocki N."/>
            <person name="Veneault-Fourrey C."/>
            <person name="LaButti K."/>
            <person name="Lindquist E.A."/>
            <person name="Lipzen A."/>
            <person name="Lundell T."/>
            <person name="Morin E."/>
            <person name="Murat C."/>
            <person name="Sun H."/>
            <person name="Tunlid A."/>
            <person name="Henrissat B."/>
            <person name="Grigoriev I.V."/>
            <person name="Hibbett D.S."/>
            <person name="Martin F."/>
            <person name="Nordberg H.P."/>
            <person name="Cantor M.N."/>
            <person name="Hua S.X."/>
        </authorList>
    </citation>
    <scope>NUCLEOTIDE SEQUENCE [LARGE SCALE GENOMIC DNA]</scope>
    <source>
        <strain evidence="6 7">Marx 270</strain>
    </source>
</reference>
<evidence type="ECO:0000259" key="5">
    <source>
        <dbReference type="PROSITE" id="PS50118"/>
    </source>
</evidence>
<proteinExistence type="predicted"/>
<feature type="compositionally biased region" description="Low complexity" evidence="4">
    <location>
        <begin position="195"/>
        <end position="217"/>
    </location>
</feature>
<gene>
    <name evidence="6" type="ORF">M404DRAFT_630594</name>
</gene>
<dbReference type="InterPro" id="IPR036910">
    <property type="entry name" value="HMG_box_dom_sf"/>
</dbReference>
<evidence type="ECO:0000256" key="2">
    <source>
        <dbReference type="ARBA" id="ARBA00023242"/>
    </source>
</evidence>
<dbReference type="Pfam" id="PF00505">
    <property type="entry name" value="HMG_box"/>
    <property type="match status" value="1"/>
</dbReference>
<organism evidence="6 7">
    <name type="scientific">Pisolithus tinctorius Marx 270</name>
    <dbReference type="NCBI Taxonomy" id="870435"/>
    <lineage>
        <taxon>Eukaryota</taxon>
        <taxon>Fungi</taxon>
        <taxon>Dikarya</taxon>
        <taxon>Basidiomycota</taxon>
        <taxon>Agaricomycotina</taxon>
        <taxon>Agaricomycetes</taxon>
        <taxon>Agaricomycetidae</taxon>
        <taxon>Boletales</taxon>
        <taxon>Sclerodermatineae</taxon>
        <taxon>Pisolithaceae</taxon>
        <taxon>Pisolithus</taxon>
    </lineage>
</organism>
<feature type="region of interest" description="Disordered" evidence="4">
    <location>
        <begin position="166"/>
        <end position="275"/>
    </location>
</feature>
<feature type="compositionally biased region" description="Acidic residues" evidence="4">
    <location>
        <begin position="218"/>
        <end position="231"/>
    </location>
</feature>
<feature type="compositionally biased region" description="Basic and acidic residues" evidence="4">
    <location>
        <begin position="74"/>
        <end position="83"/>
    </location>
</feature>
<reference evidence="7" key="2">
    <citation type="submission" date="2015-01" db="EMBL/GenBank/DDBJ databases">
        <title>Evolutionary Origins and Diversification of the Mycorrhizal Mutualists.</title>
        <authorList>
            <consortium name="DOE Joint Genome Institute"/>
            <consortium name="Mycorrhizal Genomics Consortium"/>
            <person name="Kohler A."/>
            <person name="Kuo A."/>
            <person name="Nagy L.G."/>
            <person name="Floudas D."/>
            <person name="Copeland A."/>
            <person name="Barry K.W."/>
            <person name="Cichocki N."/>
            <person name="Veneault-Fourrey C."/>
            <person name="LaButti K."/>
            <person name="Lindquist E.A."/>
            <person name="Lipzen A."/>
            <person name="Lundell T."/>
            <person name="Morin E."/>
            <person name="Murat C."/>
            <person name="Riley R."/>
            <person name="Ohm R."/>
            <person name="Sun H."/>
            <person name="Tunlid A."/>
            <person name="Henrissat B."/>
            <person name="Grigoriev I.V."/>
            <person name="Hibbett D.S."/>
            <person name="Martin F."/>
        </authorList>
    </citation>
    <scope>NUCLEOTIDE SEQUENCE [LARGE SCALE GENOMIC DNA]</scope>
    <source>
        <strain evidence="7">Marx 270</strain>
    </source>
</reference>
<feature type="domain" description="HMG box" evidence="5">
    <location>
        <begin position="98"/>
        <end position="166"/>
    </location>
</feature>
<keyword evidence="1 3" id="KW-0238">DNA-binding</keyword>
<feature type="compositionally biased region" description="Basic and acidic residues" evidence="4">
    <location>
        <begin position="184"/>
        <end position="193"/>
    </location>
</feature>
<dbReference type="GO" id="GO:0010468">
    <property type="term" value="P:regulation of gene expression"/>
    <property type="evidence" value="ECO:0007669"/>
    <property type="project" value="TreeGrafter"/>
</dbReference>
<evidence type="ECO:0000256" key="3">
    <source>
        <dbReference type="PROSITE-ProRule" id="PRU00267"/>
    </source>
</evidence>
<dbReference type="InterPro" id="IPR051965">
    <property type="entry name" value="ChromReg_NeuronalGeneExpr"/>
</dbReference>
<protein>
    <recommendedName>
        <fullName evidence="5">HMG box domain-containing protein</fullName>
    </recommendedName>
</protein>
<evidence type="ECO:0000313" key="7">
    <source>
        <dbReference type="Proteomes" id="UP000054217"/>
    </source>
</evidence>
<feature type="DNA-binding region" description="HMG box" evidence="3">
    <location>
        <begin position="98"/>
        <end position="166"/>
    </location>
</feature>
<dbReference type="GO" id="GO:0003677">
    <property type="term" value="F:DNA binding"/>
    <property type="evidence" value="ECO:0007669"/>
    <property type="project" value="UniProtKB-UniRule"/>
</dbReference>
<dbReference type="HOGENOM" id="CLU_083981_0_0_1"/>
<dbReference type="PANTHER" id="PTHR46040">
    <property type="entry name" value="HIGH MOBILITY GROUP PROTEIN 2"/>
    <property type="match status" value="1"/>
</dbReference>
<evidence type="ECO:0000256" key="4">
    <source>
        <dbReference type="SAM" id="MobiDB-lite"/>
    </source>
</evidence>
<dbReference type="AlphaFoldDB" id="A0A0C3P6M6"/>
<evidence type="ECO:0000313" key="6">
    <source>
        <dbReference type="EMBL" id="KIO03024.1"/>
    </source>
</evidence>
<dbReference type="InParanoid" id="A0A0C3P6M6"/>
<dbReference type="STRING" id="870435.A0A0C3P6M6"/>